<dbReference type="InterPro" id="IPR025348">
    <property type="entry name" value="DUF4252"/>
</dbReference>
<evidence type="ECO:0000313" key="2">
    <source>
        <dbReference type="Proteomes" id="UP000219259"/>
    </source>
</evidence>
<organism evidence="1 2">
    <name type="scientific">Tannerella forsythia</name>
    <name type="common">Bacteroides forsythus</name>
    <dbReference type="NCBI Taxonomy" id="28112"/>
    <lineage>
        <taxon>Bacteria</taxon>
        <taxon>Pseudomonadati</taxon>
        <taxon>Bacteroidota</taxon>
        <taxon>Bacteroidia</taxon>
        <taxon>Bacteroidales</taxon>
        <taxon>Tannerellaceae</taxon>
        <taxon>Tannerella</taxon>
    </lineage>
</organism>
<evidence type="ECO:0000313" key="1">
    <source>
        <dbReference type="EMBL" id="PDP43700.1"/>
    </source>
</evidence>
<gene>
    <name evidence="1" type="ORF">CLI86_06985</name>
</gene>
<name>A0A2A6E7M3_TANFO</name>
<reference evidence="1 2" key="1">
    <citation type="submission" date="2017-09" db="EMBL/GenBank/DDBJ databases">
        <title>Phase variable restriction modification systems are present in the genome sequences of periodontal pathogens Prevotella intermedia, Tannerella forsythia and Porphyromonas gingivalis.</title>
        <authorList>
            <person name="Haigh R.D."/>
            <person name="Crawford L."/>
            <person name="Ralph J."/>
            <person name="Wanford J."/>
            <person name="Vartoukian S.R."/>
            <person name="Hijazib K."/>
            <person name="Wade W."/>
            <person name="Oggioni M.R."/>
        </authorList>
    </citation>
    <scope>NUCLEOTIDE SEQUENCE [LARGE SCALE GENOMIC DNA]</scope>
    <source>
        <strain evidence="1 2">WW11663</strain>
    </source>
</reference>
<protein>
    <recommendedName>
        <fullName evidence="3">DUF4252 domain-containing protein</fullName>
    </recommendedName>
</protein>
<sequence>MRCSVFSMTGRSSDRPKGSPCHCNELKRRTMRKNVLIMLAVVCMCQGCLPKGKKEIAEHTNSPVEQLFRNFADEKGAVRVGVGGMMMAFARSFADTKGVTDVKVYSFGECNQEVKDRLNEAIRSLKDDTYETLVSTSQDGERTKVLVKIKEDQIRELIVITGGNDPALVQIKGNIKPEDIESLIKEHP</sequence>
<dbReference type="Pfam" id="PF14060">
    <property type="entry name" value="DUF4252"/>
    <property type="match status" value="1"/>
</dbReference>
<dbReference type="Proteomes" id="UP000219259">
    <property type="component" value="Unassembled WGS sequence"/>
</dbReference>
<dbReference type="EMBL" id="NSLJ01000015">
    <property type="protein sequence ID" value="PDP43700.1"/>
    <property type="molecule type" value="Genomic_DNA"/>
</dbReference>
<dbReference type="AlphaFoldDB" id="A0A2A6E7M3"/>
<proteinExistence type="predicted"/>
<evidence type="ECO:0008006" key="3">
    <source>
        <dbReference type="Google" id="ProtNLM"/>
    </source>
</evidence>
<accession>A0A2A6E7M3</accession>
<comment type="caution">
    <text evidence="1">The sequence shown here is derived from an EMBL/GenBank/DDBJ whole genome shotgun (WGS) entry which is preliminary data.</text>
</comment>